<keyword evidence="4" id="KW-1185">Reference proteome</keyword>
<dbReference type="Gene3D" id="2.20.70.10">
    <property type="match status" value="1"/>
</dbReference>
<dbReference type="AlphaFoldDB" id="A0A4P9XJP3"/>
<evidence type="ECO:0000259" key="2">
    <source>
        <dbReference type="PROSITE" id="PS50020"/>
    </source>
</evidence>
<dbReference type="CDD" id="cd00201">
    <property type="entry name" value="WW"/>
    <property type="match status" value="1"/>
</dbReference>
<accession>A0A4P9XJP3</accession>
<dbReference type="Pfam" id="PF00397">
    <property type="entry name" value="WW"/>
    <property type="match status" value="1"/>
</dbReference>
<dbReference type="InterPro" id="IPR036020">
    <property type="entry name" value="WW_dom_sf"/>
</dbReference>
<feature type="domain" description="WW" evidence="2">
    <location>
        <begin position="23"/>
        <end position="52"/>
    </location>
</feature>
<feature type="region of interest" description="Disordered" evidence="1">
    <location>
        <begin position="1"/>
        <end position="20"/>
    </location>
</feature>
<dbReference type="PROSITE" id="PS50020">
    <property type="entry name" value="WW_DOMAIN_2"/>
    <property type="match status" value="1"/>
</dbReference>
<reference evidence="4" key="1">
    <citation type="journal article" date="2018" name="Nat. Microbiol.">
        <title>Leveraging single-cell genomics to expand the fungal tree of life.</title>
        <authorList>
            <person name="Ahrendt S.R."/>
            <person name="Quandt C.A."/>
            <person name="Ciobanu D."/>
            <person name="Clum A."/>
            <person name="Salamov A."/>
            <person name="Andreopoulos B."/>
            <person name="Cheng J.F."/>
            <person name="Woyke T."/>
            <person name="Pelin A."/>
            <person name="Henrissat B."/>
            <person name="Reynolds N.K."/>
            <person name="Benny G.L."/>
            <person name="Smith M.E."/>
            <person name="James T.Y."/>
            <person name="Grigoriev I.V."/>
        </authorList>
    </citation>
    <scope>NUCLEOTIDE SEQUENCE [LARGE SCALE GENOMIC DNA]</scope>
    <source>
        <strain evidence="4">RSA 1356</strain>
    </source>
</reference>
<dbReference type="EMBL" id="KZ992993">
    <property type="protein sequence ID" value="RKP05946.1"/>
    <property type="molecule type" value="Genomic_DNA"/>
</dbReference>
<evidence type="ECO:0000313" key="4">
    <source>
        <dbReference type="Proteomes" id="UP000271241"/>
    </source>
</evidence>
<sequence>VAKESLAPAQTPAEQRSTMSWGPWQACWDENHNAYYYWNADTNETTWVCPWWSATDEPQQASTASVTTRATYEEDEVDEDAAIYAEFMASSGKRGGNGGAASVGDYVTQARFNARTGRFQADPSLTPERHSQSARMTRQCEVFFDYDAYVEQRGQAAAAGKRNRPLTKQELETAKRRRKEKKEAKKRDWLR</sequence>
<feature type="region of interest" description="Disordered" evidence="1">
    <location>
        <begin position="154"/>
        <end position="191"/>
    </location>
</feature>
<organism evidence="3 4">
    <name type="scientific">Thamnocephalis sphaerospora</name>
    <dbReference type="NCBI Taxonomy" id="78915"/>
    <lineage>
        <taxon>Eukaryota</taxon>
        <taxon>Fungi</taxon>
        <taxon>Fungi incertae sedis</taxon>
        <taxon>Zoopagomycota</taxon>
        <taxon>Zoopagomycotina</taxon>
        <taxon>Zoopagomycetes</taxon>
        <taxon>Zoopagales</taxon>
        <taxon>Sigmoideomycetaceae</taxon>
        <taxon>Thamnocephalis</taxon>
    </lineage>
</organism>
<name>A0A4P9XJP3_9FUNG</name>
<feature type="compositionally biased region" description="Basic and acidic residues" evidence="1">
    <location>
        <begin position="181"/>
        <end position="191"/>
    </location>
</feature>
<feature type="non-terminal residue" evidence="3">
    <location>
        <position position="1"/>
    </location>
</feature>
<gene>
    <name evidence="3" type="ORF">THASP1DRAFT_10916</name>
</gene>
<proteinExistence type="predicted"/>
<protein>
    <recommendedName>
        <fullName evidence="2">WW domain-containing protein</fullName>
    </recommendedName>
</protein>
<dbReference type="PROSITE" id="PS01159">
    <property type="entry name" value="WW_DOMAIN_1"/>
    <property type="match status" value="1"/>
</dbReference>
<evidence type="ECO:0000256" key="1">
    <source>
        <dbReference type="SAM" id="MobiDB-lite"/>
    </source>
</evidence>
<dbReference type="OrthoDB" id="2444812at2759"/>
<dbReference type="InterPro" id="IPR001202">
    <property type="entry name" value="WW_dom"/>
</dbReference>
<evidence type="ECO:0000313" key="3">
    <source>
        <dbReference type="EMBL" id="RKP05946.1"/>
    </source>
</evidence>
<dbReference type="Proteomes" id="UP000271241">
    <property type="component" value="Unassembled WGS sequence"/>
</dbReference>
<dbReference type="SUPFAM" id="SSF51045">
    <property type="entry name" value="WW domain"/>
    <property type="match status" value="1"/>
</dbReference>
<feature type="non-terminal residue" evidence="3">
    <location>
        <position position="191"/>
    </location>
</feature>